<organism evidence="2">
    <name type="scientific">marine sediment metagenome</name>
    <dbReference type="NCBI Taxonomy" id="412755"/>
    <lineage>
        <taxon>unclassified sequences</taxon>
        <taxon>metagenomes</taxon>
        <taxon>ecological metagenomes</taxon>
    </lineage>
</organism>
<evidence type="ECO:0000259" key="1">
    <source>
        <dbReference type="Pfam" id="PF06467"/>
    </source>
</evidence>
<dbReference type="InterPro" id="IPR010507">
    <property type="entry name" value="Znf_MYM"/>
</dbReference>
<accession>A0A0F9QJR5</accession>
<sequence length="47" mass="5544">MFPYCSHCNKELDKKLLMLVDSTIGDELSVGYFCSFLCLRSWIDEHR</sequence>
<dbReference type="AlphaFoldDB" id="A0A0F9QJR5"/>
<gene>
    <name evidence="2" type="ORF">LCGC14_0694270</name>
</gene>
<protein>
    <recommendedName>
        <fullName evidence="1">MYM-type domain-containing protein</fullName>
    </recommendedName>
</protein>
<proteinExistence type="predicted"/>
<name>A0A0F9QJR5_9ZZZZ</name>
<reference evidence="2" key="1">
    <citation type="journal article" date="2015" name="Nature">
        <title>Complex archaea that bridge the gap between prokaryotes and eukaryotes.</title>
        <authorList>
            <person name="Spang A."/>
            <person name="Saw J.H."/>
            <person name="Jorgensen S.L."/>
            <person name="Zaremba-Niedzwiedzka K."/>
            <person name="Martijn J."/>
            <person name="Lind A.E."/>
            <person name="van Eijk R."/>
            <person name="Schleper C."/>
            <person name="Guy L."/>
            <person name="Ettema T.J."/>
        </authorList>
    </citation>
    <scope>NUCLEOTIDE SEQUENCE</scope>
</reference>
<evidence type="ECO:0000313" key="2">
    <source>
        <dbReference type="EMBL" id="KKN44325.1"/>
    </source>
</evidence>
<feature type="domain" description="MYM-type" evidence="1">
    <location>
        <begin position="5"/>
        <end position="40"/>
    </location>
</feature>
<dbReference type="GO" id="GO:0008270">
    <property type="term" value="F:zinc ion binding"/>
    <property type="evidence" value="ECO:0007669"/>
    <property type="project" value="InterPro"/>
</dbReference>
<comment type="caution">
    <text evidence="2">The sequence shown here is derived from an EMBL/GenBank/DDBJ whole genome shotgun (WGS) entry which is preliminary data.</text>
</comment>
<dbReference type="Pfam" id="PF06467">
    <property type="entry name" value="zf-FCS"/>
    <property type="match status" value="1"/>
</dbReference>
<dbReference type="EMBL" id="LAZR01001457">
    <property type="protein sequence ID" value="KKN44325.1"/>
    <property type="molecule type" value="Genomic_DNA"/>
</dbReference>